<protein>
    <recommendedName>
        <fullName evidence="1">Heterokaryon incompatibility domain-containing protein</fullName>
    </recommendedName>
</protein>
<feature type="domain" description="Heterokaryon incompatibility" evidence="1">
    <location>
        <begin position="178"/>
        <end position="357"/>
    </location>
</feature>
<name>A0AAE0MHF1_9PEZI</name>
<evidence type="ECO:0000313" key="2">
    <source>
        <dbReference type="EMBL" id="KAK3331833.1"/>
    </source>
</evidence>
<dbReference type="AlphaFoldDB" id="A0AAE0MHF1"/>
<sequence length="701" mass="78905">MVFMTPPAQVYGPVSSRFPRTVSSQLCNLCLDFEQNYARPQNIIQGNEFDDEKIFAHHATWSALKQSSQDGCQLCTLFMNGHLHTSHSRRSEELEHETLLDTDLRLTSAPTPGGFQVQRWHTAGGHRLSYLAANARSWATSTFAVAIDVGACQPLLETYSESYVLRLVATDPSTKYEYVSLSQRWGSVISGCESMTTRDNIDDRMKPEGFRVPNMCATFEDAITAAKLLGFEYIWIAQMCIIQNDTLELQSESPRIASVYRGAALTIACPTIPDKSPVGFLQRERETLTNPLYQPCEIQYRNEIGDPEGSVKVWYPGCIRKAGPGTAPSQRFRWPDRILNRQPDSTVLGNRGWVVQERLLSRRILYFGAHEMYFECLHSQQYESTHGEMEYGAIDGLRLSKRVPHFTSSSRSDYSLWWLSLVRRYAGTELSIPTDRLPALSGVIHAIPPPLPDTYLAGIWKSDLPHALIWRSKIGADCYDQIGHLKQLDNGELASASAGAGTTEYVAPSRSWASSSKPVEHILQERSPEVTWFLDNLSCSTMPADPSPAADPYGRVKSGSLRVRGKLRKAVVARLSRWGQFRAFLLPFAEHQTEKTGNRTTPVRFYADDVSQYASVPVDYDEKNRLTAEEVRDRQYPELFALQTALHVYRHGFGVAIALEALPGMAGVFRRVGLLQFDFLVPKKTMAHWYDGVEQKDIEIV</sequence>
<dbReference type="Pfam" id="PF06985">
    <property type="entry name" value="HET"/>
    <property type="match status" value="1"/>
</dbReference>
<proteinExistence type="predicted"/>
<keyword evidence="3" id="KW-1185">Reference proteome</keyword>
<gene>
    <name evidence="2" type="ORF">B0T19DRAFT_438713</name>
</gene>
<dbReference type="EMBL" id="JAUEPO010000002">
    <property type="protein sequence ID" value="KAK3331833.1"/>
    <property type="molecule type" value="Genomic_DNA"/>
</dbReference>
<dbReference type="PANTHER" id="PTHR33112:SF15">
    <property type="entry name" value="HETEROKARYON INCOMPATIBILITY DOMAIN-CONTAINING PROTEIN"/>
    <property type="match status" value="1"/>
</dbReference>
<dbReference type="Proteomes" id="UP001286456">
    <property type="component" value="Unassembled WGS sequence"/>
</dbReference>
<reference evidence="2" key="2">
    <citation type="submission" date="2023-06" db="EMBL/GenBank/DDBJ databases">
        <authorList>
            <consortium name="Lawrence Berkeley National Laboratory"/>
            <person name="Haridas S."/>
            <person name="Hensen N."/>
            <person name="Bonometti L."/>
            <person name="Westerberg I."/>
            <person name="Brannstrom I.O."/>
            <person name="Guillou S."/>
            <person name="Cros-Aarteil S."/>
            <person name="Calhoun S."/>
            <person name="Kuo A."/>
            <person name="Mondo S."/>
            <person name="Pangilinan J."/>
            <person name="Riley R."/>
            <person name="Labutti K."/>
            <person name="Andreopoulos B."/>
            <person name="Lipzen A."/>
            <person name="Chen C."/>
            <person name="Yanf M."/>
            <person name="Daum C."/>
            <person name="Ng V."/>
            <person name="Clum A."/>
            <person name="Steindorff A."/>
            <person name="Ohm R."/>
            <person name="Martin F."/>
            <person name="Silar P."/>
            <person name="Natvig D."/>
            <person name="Lalanne C."/>
            <person name="Gautier V."/>
            <person name="Ament-Velasquez S.L."/>
            <person name="Kruys A."/>
            <person name="Hutchinson M.I."/>
            <person name="Powell A.J."/>
            <person name="Barry K."/>
            <person name="Miller A.N."/>
            <person name="Grigoriev I.V."/>
            <person name="Debuchy R."/>
            <person name="Gladieux P."/>
            <person name="Thoren M.H."/>
            <person name="Johannesson H."/>
        </authorList>
    </citation>
    <scope>NUCLEOTIDE SEQUENCE</scope>
    <source>
        <strain evidence="2">SMH4131-1</strain>
    </source>
</reference>
<dbReference type="InterPro" id="IPR010730">
    <property type="entry name" value="HET"/>
</dbReference>
<evidence type="ECO:0000313" key="3">
    <source>
        <dbReference type="Proteomes" id="UP001286456"/>
    </source>
</evidence>
<reference evidence="2" key="1">
    <citation type="journal article" date="2023" name="Mol. Phylogenet. Evol.">
        <title>Genome-scale phylogeny and comparative genomics of the fungal order Sordariales.</title>
        <authorList>
            <person name="Hensen N."/>
            <person name="Bonometti L."/>
            <person name="Westerberg I."/>
            <person name="Brannstrom I.O."/>
            <person name="Guillou S."/>
            <person name="Cros-Aarteil S."/>
            <person name="Calhoun S."/>
            <person name="Haridas S."/>
            <person name="Kuo A."/>
            <person name="Mondo S."/>
            <person name="Pangilinan J."/>
            <person name="Riley R."/>
            <person name="LaButti K."/>
            <person name="Andreopoulos B."/>
            <person name="Lipzen A."/>
            <person name="Chen C."/>
            <person name="Yan M."/>
            <person name="Daum C."/>
            <person name="Ng V."/>
            <person name="Clum A."/>
            <person name="Steindorff A."/>
            <person name="Ohm R.A."/>
            <person name="Martin F."/>
            <person name="Silar P."/>
            <person name="Natvig D.O."/>
            <person name="Lalanne C."/>
            <person name="Gautier V."/>
            <person name="Ament-Velasquez S.L."/>
            <person name="Kruys A."/>
            <person name="Hutchinson M.I."/>
            <person name="Powell A.J."/>
            <person name="Barry K."/>
            <person name="Miller A.N."/>
            <person name="Grigoriev I.V."/>
            <person name="Debuchy R."/>
            <person name="Gladieux P."/>
            <person name="Hiltunen Thoren M."/>
            <person name="Johannesson H."/>
        </authorList>
    </citation>
    <scope>NUCLEOTIDE SEQUENCE</scope>
    <source>
        <strain evidence="2">SMH4131-1</strain>
    </source>
</reference>
<accession>A0AAE0MHF1</accession>
<comment type="caution">
    <text evidence="2">The sequence shown here is derived from an EMBL/GenBank/DDBJ whole genome shotgun (WGS) entry which is preliminary data.</text>
</comment>
<organism evidence="2 3">
    <name type="scientific">Cercophora scortea</name>
    <dbReference type="NCBI Taxonomy" id="314031"/>
    <lineage>
        <taxon>Eukaryota</taxon>
        <taxon>Fungi</taxon>
        <taxon>Dikarya</taxon>
        <taxon>Ascomycota</taxon>
        <taxon>Pezizomycotina</taxon>
        <taxon>Sordariomycetes</taxon>
        <taxon>Sordariomycetidae</taxon>
        <taxon>Sordariales</taxon>
        <taxon>Lasiosphaeriaceae</taxon>
        <taxon>Cercophora</taxon>
    </lineage>
</organism>
<evidence type="ECO:0000259" key="1">
    <source>
        <dbReference type="Pfam" id="PF06985"/>
    </source>
</evidence>
<dbReference type="PANTHER" id="PTHR33112">
    <property type="entry name" value="DOMAIN PROTEIN, PUTATIVE-RELATED"/>
    <property type="match status" value="1"/>
</dbReference>